<gene>
    <name evidence="2" type="ORF">Q9312_07265</name>
</gene>
<keyword evidence="3" id="KW-1185">Reference proteome</keyword>
<dbReference type="Pfam" id="PF04314">
    <property type="entry name" value="PCuAC"/>
    <property type="match status" value="1"/>
</dbReference>
<organism evidence="2 3">
    <name type="scientific">Pleionea litopenaei</name>
    <dbReference type="NCBI Taxonomy" id="3070815"/>
    <lineage>
        <taxon>Bacteria</taxon>
        <taxon>Pseudomonadati</taxon>
        <taxon>Pseudomonadota</taxon>
        <taxon>Gammaproteobacteria</taxon>
        <taxon>Oceanospirillales</taxon>
        <taxon>Pleioneaceae</taxon>
        <taxon>Pleionea</taxon>
    </lineage>
</organism>
<dbReference type="PANTHER" id="PTHR36302">
    <property type="entry name" value="BLR7088 PROTEIN"/>
    <property type="match status" value="1"/>
</dbReference>
<dbReference type="KEGG" id="plei:Q9312_07265"/>
<name>A0AA51X891_9GAMM</name>
<reference evidence="2 3" key="1">
    <citation type="submission" date="2023-08" db="EMBL/GenBank/DDBJ databases">
        <title>Pleionea litopenaei sp. nov., isolated from stomach of juvenile Litopenaeus vannamei.</title>
        <authorList>
            <person name="Rho A.M."/>
            <person name="Hwang C.Y."/>
        </authorList>
    </citation>
    <scope>NUCLEOTIDE SEQUENCE [LARGE SCALE GENOMIC DNA]</scope>
    <source>
        <strain evidence="2 3">HL-JVS1</strain>
    </source>
</reference>
<evidence type="ECO:0000313" key="3">
    <source>
        <dbReference type="Proteomes" id="UP001239782"/>
    </source>
</evidence>
<dbReference type="RefSeq" id="WP_309203926.1">
    <property type="nucleotide sequence ID" value="NZ_CP133548.1"/>
</dbReference>
<accession>A0AA51X891</accession>
<keyword evidence="1" id="KW-0732">Signal</keyword>
<feature type="chain" id="PRO_5041295676" evidence="1">
    <location>
        <begin position="28"/>
        <end position="159"/>
    </location>
</feature>
<feature type="signal peptide" evidence="1">
    <location>
        <begin position="1"/>
        <end position="27"/>
    </location>
</feature>
<protein>
    <submittedName>
        <fullName evidence="2">Copper chaperone PCu(A)C</fullName>
    </submittedName>
</protein>
<evidence type="ECO:0000313" key="2">
    <source>
        <dbReference type="EMBL" id="WMS88706.1"/>
    </source>
</evidence>
<sequence>MNNLKKTILLVAFALPIFLVSAPSCFAETSTHASHESSTQPILIENAWYRAVLPGQKSTAVYFKATNVMKNSVSIDSVEIEGAHHVMMHESYDDAGISKMRHVDQVTIEPRQTTSFRPGGLHVMVVGVSDELRQLEKIKVILKLSDGSQQSFFADRRQP</sequence>
<dbReference type="PANTHER" id="PTHR36302:SF1">
    <property type="entry name" value="COPPER CHAPERONE PCU(A)C"/>
    <property type="match status" value="1"/>
</dbReference>
<dbReference type="EMBL" id="CP133548">
    <property type="protein sequence ID" value="WMS88706.1"/>
    <property type="molecule type" value="Genomic_DNA"/>
</dbReference>
<evidence type="ECO:0000256" key="1">
    <source>
        <dbReference type="SAM" id="SignalP"/>
    </source>
</evidence>
<dbReference type="AlphaFoldDB" id="A0AA51X891"/>
<proteinExistence type="predicted"/>
<dbReference type="SUPFAM" id="SSF110087">
    <property type="entry name" value="DR1885-like metal-binding protein"/>
    <property type="match status" value="1"/>
</dbReference>
<dbReference type="Gene3D" id="2.60.40.1890">
    <property type="entry name" value="PCu(A)C copper chaperone"/>
    <property type="match status" value="1"/>
</dbReference>
<dbReference type="Proteomes" id="UP001239782">
    <property type="component" value="Chromosome"/>
</dbReference>
<dbReference type="InterPro" id="IPR007410">
    <property type="entry name" value="LpqE-like"/>
</dbReference>
<dbReference type="InterPro" id="IPR058248">
    <property type="entry name" value="Lxx211020-like"/>
</dbReference>
<dbReference type="InterPro" id="IPR036182">
    <property type="entry name" value="PCuAC_sf"/>
</dbReference>